<name>A0A4Q1TK18_RHILE</name>
<dbReference type="AlphaFoldDB" id="A0A4Q1TK18"/>
<proteinExistence type="predicted"/>
<feature type="coiled-coil region" evidence="1">
    <location>
        <begin position="306"/>
        <end position="333"/>
    </location>
</feature>
<sequence length="422" mass="47911">MKRQPMEEIKRVLTREELHELVWSTPMQKLAAEYGLSDKGLAKTCAKHLVPVPPRGYWAKLEAGHRVKKSPLRSVQNEALHTVHIGRSQRRLSQGALTAVVAAKAEKAKQARQGAKVPPLIEEPGENPHKSIASVAKQLRKAKPDSDGVIRSSGIVVHERSRERAVTIVHNLANVCEGKGVHVFIKEGRMILDCEIGSATISLSEERRRVKHEPTPEEQAEYQRLKAKRERERARNIWSLFGRIEPWPEFDIVYTGKLTLACEGWTQGLRKSWSDGKSQTVEGSLADFVDGVRLILTANADADRIAAEKDRRRNALRHRRELAEKRSKREEQRLAYLQSVAGIRREVADLRATIDAVPKADHLPPEYRRMIEWAEGRVRELEARTTVEQIQSNLISEALYPFPDDLHDPEGDPPPKTNYWDD</sequence>
<evidence type="ECO:0000313" key="4">
    <source>
        <dbReference type="Proteomes" id="UP000290767"/>
    </source>
</evidence>
<keyword evidence="1" id="KW-0175">Coiled coil</keyword>
<dbReference type="EMBL" id="MZMU01000019">
    <property type="protein sequence ID" value="RXT18784.1"/>
    <property type="molecule type" value="Genomic_DNA"/>
</dbReference>
<evidence type="ECO:0000256" key="1">
    <source>
        <dbReference type="SAM" id="Coils"/>
    </source>
</evidence>
<dbReference type="Proteomes" id="UP000290767">
    <property type="component" value="Unassembled WGS sequence"/>
</dbReference>
<protein>
    <submittedName>
        <fullName evidence="3">Uncharacterized protein</fullName>
    </submittedName>
</protein>
<reference evidence="3 4" key="1">
    <citation type="submission" date="2017-03" db="EMBL/GenBank/DDBJ databases">
        <authorList>
            <person name="Safronova V.I."/>
            <person name="Sazanova A.L."/>
            <person name="Chirak E.R."/>
        </authorList>
    </citation>
    <scope>NUCLEOTIDE SEQUENCE [LARGE SCALE GENOMIC DNA]</scope>
    <source>
        <strain evidence="3 4">Tri-43</strain>
    </source>
</reference>
<organism evidence="3 4">
    <name type="scientific">Rhizobium leguminosarum</name>
    <dbReference type="NCBI Taxonomy" id="384"/>
    <lineage>
        <taxon>Bacteria</taxon>
        <taxon>Pseudomonadati</taxon>
        <taxon>Pseudomonadota</taxon>
        <taxon>Alphaproteobacteria</taxon>
        <taxon>Hyphomicrobiales</taxon>
        <taxon>Rhizobiaceae</taxon>
        <taxon>Rhizobium/Agrobacterium group</taxon>
        <taxon>Rhizobium</taxon>
    </lineage>
</organism>
<accession>A0A4Q1TK18</accession>
<evidence type="ECO:0000256" key="2">
    <source>
        <dbReference type="SAM" id="MobiDB-lite"/>
    </source>
</evidence>
<comment type="caution">
    <text evidence="3">The sequence shown here is derived from an EMBL/GenBank/DDBJ whole genome shotgun (WGS) entry which is preliminary data.</text>
</comment>
<feature type="region of interest" description="Disordered" evidence="2">
    <location>
        <begin position="401"/>
        <end position="422"/>
    </location>
</feature>
<evidence type="ECO:0000313" key="3">
    <source>
        <dbReference type="EMBL" id="RXT18784.1"/>
    </source>
</evidence>
<gene>
    <name evidence="3" type="ORF">B5P46_28265</name>
</gene>